<sequence>MRTGTYTQFESSVKIVPYGQECVYAKLSDLSNLESVKEKIPQKIDNLHFDADTLSLNVASVGNLILKIIEREPFQCIKFETVQSPLPFNLWVQLMPVSAEKCEIKLTLHAEINIFMKGILQKPLQEGLEKMVEMLATIQYE</sequence>
<name>A0A5J4PZ80_9ZZZZ</name>
<evidence type="ECO:0008006" key="2">
    <source>
        <dbReference type="Google" id="ProtNLM"/>
    </source>
</evidence>
<dbReference type="EMBL" id="SNRY01005983">
    <property type="protein sequence ID" value="KAA6313623.1"/>
    <property type="molecule type" value="Genomic_DNA"/>
</dbReference>
<dbReference type="AlphaFoldDB" id="A0A5J4PZ80"/>
<comment type="caution">
    <text evidence="1">The sequence shown here is derived from an EMBL/GenBank/DDBJ whole genome shotgun (WGS) entry which is preliminary data.</text>
</comment>
<dbReference type="SUPFAM" id="SSF55961">
    <property type="entry name" value="Bet v1-like"/>
    <property type="match status" value="1"/>
</dbReference>
<evidence type="ECO:0000313" key="1">
    <source>
        <dbReference type="EMBL" id="KAA6313623.1"/>
    </source>
</evidence>
<organism evidence="1">
    <name type="scientific">termite gut metagenome</name>
    <dbReference type="NCBI Taxonomy" id="433724"/>
    <lineage>
        <taxon>unclassified sequences</taxon>
        <taxon>metagenomes</taxon>
        <taxon>organismal metagenomes</taxon>
    </lineage>
</organism>
<protein>
    <recommendedName>
        <fullName evidence="2">Polyketide cyclase / dehydrase and lipid transport</fullName>
    </recommendedName>
</protein>
<accession>A0A5J4PZ80</accession>
<reference evidence="1" key="1">
    <citation type="submission" date="2019-03" db="EMBL/GenBank/DDBJ databases">
        <title>Single cell metagenomics reveals metabolic interactions within the superorganism composed of flagellate Streblomastix strix and complex community of Bacteroidetes bacteria on its surface.</title>
        <authorList>
            <person name="Treitli S.C."/>
            <person name="Kolisko M."/>
            <person name="Husnik F."/>
            <person name="Keeling P."/>
            <person name="Hampl V."/>
        </authorList>
    </citation>
    <scope>NUCLEOTIDE SEQUENCE</scope>
    <source>
        <strain evidence="1">STM</strain>
    </source>
</reference>
<proteinExistence type="predicted"/>
<gene>
    <name evidence="1" type="ORF">EZS27_035632</name>
</gene>